<evidence type="ECO:0000313" key="1">
    <source>
        <dbReference type="EMBL" id="EIG29566.1"/>
    </source>
</evidence>
<gene>
    <name evidence="1" type="ORF">HMPREF1051_0204</name>
</gene>
<dbReference type="Proteomes" id="UP000004473">
    <property type="component" value="Unassembled WGS sequence"/>
</dbReference>
<protein>
    <submittedName>
        <fullName evidence="1">Uncharacterized protein</fullName>
    </submittedName>
</protein>
<name>I2NUQ5_NEISI</name>
<reference evidence="1 2" key="1">
    <citation type="submission" date="2012-04" db="EMBL/GenBank/DDBJ databases">
        <authorList>
            <person name="Harkins D.M."/>
            <person name="Madupu R."/>
            <person name="Durkin A.S."/>
            <person name="Torralba M."/>
            <person name="Methe B."/>
            <person name="Sutton G.G."/>
            <person name="Nelson K.E."/>
        </authorList>
    </citation>
    <scope>NUCLEOTIDE SEQUENCE [LARGE SCALE GENOMIC DNA]</scope>
    <source>
        <strain evidence="1 2">VK64</strain>
    </source>
</reference>
<comment type="caution">
    <text evidence="1">The sequence shown here is derived from an EMBL/GenBank/DDBJ whole genome shotgun (WGS) entry which is preliminary data.</text>
</comment>
<evidence type="ECO:0000313" key="2">
    <source>
        <dbReference type="Proteomes" id="UP000004473"/>
    </source>
</evidence>
<dbReference type="PATRIC" id="fig|1095748.3.peg.829"/>
<accession>I2NUQ5</accession>
<sequence>MKLSKSTRLQDFRSSESGFQTTLCFVFAGVLVAEVEFKNG</sequence>
<proteinExistence type="predicted"/>
<organism evidence="1 2">
    <name type="scientific">Neisseria sicca VK64</name>
    <dbReference type="NCBI Taxonomy" id="1095748"/>
    <lineage>
        <taxon>Bacteria</taxon>
        <taxon>Pseudomonadati</taxon>
        <taxon>Pseudomonadota</taxon>
        <taxon>Betaproteobacteria</taxon>
        <taxon>Neisseriales</taxon>
        <taxon>Neisseriaceae</taxon>
        <taxon>Neisseria</taxon>
    </lineage>
</organism>
<dbReference type="EMBL" id="AJMT01000062">
    <property type="protein sequence ID" value="EIG29566.1"/>
    <property type="molecule type" value="Genomic_DNA"/>
</dbReference>
<dbReference type="AlphaFoldDB" id="I2NUQ5"/>